<dbReference type="InterPro" id="IPR029045">
    <property type="entry name" value="ClpP/crotonase-like_dom_sf"/>
</dbReference>
<dbReference type="PANTHER" id="PTHR11941">
    <property type="entry name" value="ENOYL-COA HYDRATASE-RELATED"/>
    <property type="match status" value="1"/>
</dbReference>
<comment type="caution">
    <text evidence="3">The sequence shown here is derived from an EMBL/GenBank/DDBJ whole genome shotgun (WGS) entry which is preliminary data.</text>
</comment>
<dbReference type="Gene3D" id="3.90.226.10">
    <property type="entry name" value="2-enoyl-CoA Hydratase, Chain A, domain 1"/>
    <property type="match status" value="1"/>
</dbReference>
<sequence length="140" mass="14974">MRIASENAQLGLTELDLAVIPGAGGTQRLSRVIGKGKALDMILTGEFLLADEAKQLGLVSNVVPQRELFDTAKDKATRIVQKGPLAVQMAKLVVNKGYDADMDTALVIENLAQAVLYGTNDKKEGTQAFLEKRTAAFSGK</sequence>
<evidence type="ECO:0000313" key="3">
    <source>
        <dbReference type="EMBL" id="MFC5628813.1"/>
    </source>
</evidence>
<dbReference type="Proteomes" id="UP001596143">
    <property type="component" value="Unassembled WGS sequence"/>
</dbReference>
<dbReference type="Gene3D" id="1.10.12.10">
    <property type="entry name" value="Lyase 2-enoyl-coa Hydratase, Chain A, domain 2"/>
    <property type="match status" value="1"/>
</dbReference>
<protein>
    <submittedName>
        <fullName evidence="3">Enoyl-CoA hydratase-related protein</fullName>
    </submittedName>
</protein>
<evidence type="ECO:0000313" key="4">
    <source>
        <dbReference type="Proteomes" id="UP001596143"/>
    </source>
</evidence>
<comment type="similarity">
    <text evidence="1">Belongs to the enoyl-CoA hydratase/isomerase family.</text>
</comment>
<dbReference type="Pfam" id="PF00378">
    <property type="entry name" value="ECH_1"/>
    <property type="match status" value="1"/>
</dbReference>
<evidence type="ECO:0000256" key="2">
    <source>
        <dbReference type="ARBA" id="ARBA00023239"/>
    </source>
</evidence>
<accession>A0ABW0U5Z7</accession>
<organism evidence="3 4">
    <name type="scientific">Aliibacillus thermotolerans</name>
    <dbReference type="NCBI Taxonomy" id="1834418"/>
    <lineage>
        <taxon>Bacteria</taxon>
        <taxon>Bacillati</taxon>
        <taxon>Bacillota</taxon>
        <taxon>Bacilli</taxon>
        <taxon>Bacillales</taxon>
        <taxon>Bacillaceae</taxon>
        <taxon>Aliibacillus</taxon>
    </lineage>
</organism>
<keyword evidence="2" id="KW-0456">Lyase</keyword>
<dbReference type="EMBL" id="JBHSPF010000035">
    <property type="protein sequence ID" value="MFC5628813.1"/>
    <property type="molecule type" value="Genomic_DNA"/>
</dbReference>
<keyword evidence="4" id="KW-1185">Reference proteome</keyword>
<dbReference type="CDD" id="cd06558">
    <property type="entry name" value="crotonase-like"/>
    <property type="match status" value="1"/>
</dbReference>
<dbReference type="PANTHER" id="PTHR11941:SF54">
    <property type="entry name" value="ENOYL-COA HYDRATASE, MITOCHONDRIAL"/>
    <property type="match status" value="1"/>
</dbReference>
<reference evidence="4" key="1">
    <citation type="journal article" date="2019" name="Int. J. Syst. Evol. Microbiol.">
        <title>The Global Catalogue of Microorganisms (GCM) 10K type strain sequencing project: providing services to taxonomists for standard genome sequencing and annotation.</title>
        <authorList>
            <consortium name="The Broad Institute Genomics Platform"/>
            <consortium name="The Broad Institute Genome Sequencing Center for Infectious Disease"/>
            <person name="Wu L."/>
            <person name="Ma J."/>
        </authorList>
    </citation>
    <scope>NUCLEOTIDE SEQUENCE [LARGE SCALE GENOMIC DNA]</scope>
    <source>
        <strain evidence="4">CGMCC 1.15790</strain>
    </source>
</reference>
<evidence type="ECO:0000256" key="1">
    <source>
        <dbReference type="ARBA" id="ARBA00005254"/>
    </source>
</evidence>
<dbReference type="RefSeq" id="WP_377902079.1">
    <property type="nucleotide sequence ID" value="NZ_JBHSPF010000035.1"/>
</dbReference>
<dbReference type="SUPFAM" id="SSF52096">
    <property type="entry name" value="ClpP/crotonase"/>
    <property type="match status" value="1"/>
</dbReference>
<gene>
    <name evidence="3" type="ORF">ACFPTR_07980</name>
</gene>
<proteinExistence type="inferred from homology"/>
<dbReference type="InterPro" id="IPR001753">
    <property type="entry name" value="Enoyl-CoA_hydra/iso"/>
</dbReference>
<name>A0ABW0U5Z7_9BACI</name>
<dbReference type="InterPro" id="IPR014748">
    <property type="entry name" value="Enoyl-CoA_hydra_C"/>
</dbReference>